<feature type="domain" description="Resolvase/invertase-type recombinase catalytic" evidence="6">
    <location>
        <begin position="30"/>
        <end position="185"/>
    </location>
</feature>
<evidence type="ECO:0000313" key="8">
    <source>
        <dbReference type="Proteomes" id="UP000242418"/>
    </source>
</evidence>
<evidence type="ECO:0000256" key="4">
    <source>
        <dbReference type="PIRSR" id="PIRSR606118-50"/>
    </source>
</evidence>
<proteinExistence type="predicted"/>
<organism evidence="7 8">
    <name type="scientific">Pseudomonas peli</name>
    <dbReference type="NCBI Taxonomy" id="592361"/>
    <lineage>
        <taxon>Bacteria</taxon>
        <taxon>Pseudomonadati</taxon>
        <taxon>Pseudomonadota</taxon>
        <taxon>Gammaproteobacteria</taxon>
        <taxon>Pseudomonadales</taxon>
        <taxon>Pseudomonadaceae</taxon>
        <taxon>Pseudomonas</taxon>
    </lineage>
</organism>
<evidence type="ECO:0000256" key="1">
    <source>
        <dbReference type="ARBA" id="ARBA00022908"/>
    </source>
</evidence>
<dbReference type="EMBL" id="FMTL01000010">
    <property type="protein sequence ID" value="SCW89245.1"/>
    <property type="molecule type" value="Genomic_DNA"/>
</dbReference>
<dbReference type="InterPro" id="IPR036162">
    <property type="entry name" value="Resolvase-like_N_sf"/>
</dbReference>
<dbReference type="GO" id="GO:0015074">
    <property type="term" value="P:DNA integration"/>
    <property type="evidence" value="ECO:0007669"/>
    <property type="project" value="UniProtKB-KW"/>
</dbReference>
<dbReference type="PANTHER" id="PTHR30461:SF25">
    <property type="entry name" value="RESOLVASE-RELATED"/>
    <property type="match status" value="1"/>
</dbReference>
<reference evidence="7 8" key="1">
    <citation type="submission" date="2016-10" db="EMBL/GenBank/DDBJ databases">
        <authorList>
            <person name="Varghese N."/>
            <person name="Submissions S."/>
        </authorList>
    </citation>
    <scope>NUCLEOTIDE SEQUENCE [LARGE SCALE GENOMIC DNA]</scope>
    <source>
        <strain evidence="7 8">DSM 17833</strain>
    </source>
</reference>
<dbReference type="PROSITE" id="PS51736">
    <property type="entry name" value="RECOMBINASES_3"/>
    <property type="match status" value="1"/>
</dbReference>
<keyword evidence="1" id="KW-0229">DNA integration</keyword>
<keyword evidence="2" id="KW-0238">DNA-binding</keyword>
<dbReference type="RefSeq" id="WP_338110987.1">
    <property type="nucleotide sequence ID" value="NZ_FMTL01000010.1"/>
</dbReference>
<evidence type="ECO:0000256" key="5">
    <source>
        <dbReference type="PROSITE-ProRule" id="PRU10137"/>
    </source>
</evidence>
<evidence type="ECO:0000256" key="3">
    <source>
        <dbReference type="ARBA" id="ARBA00023172"/>
    </source>
</evidence>
<dbReference type="AlphaFoldDB" id="A0AB37ZDA5"/>
<feature type="active site" description="O-(5'-phospho-DNA)-serine intermediate" evidence="4 5">
    <location>
        <position position="38"/>
    </location>
</feature>
<dbReference type="PROSITE" id="PS00397">
    <property type="entry name" value="RECOMBINASES_1"/>
    <property type="match status" value="1"/>
</dbReference>
<dbReference type="PANTHER" id="PTHR30461">
    <property type="entry name" value="DNA-INVERTASE FROM LAMBDOID PROPHAGE"/>
    <property type="match status" value="1"/>
</dbReference>
<dbReference type="SUPFAM" id="SSF53041">
    <property type="entry name" value="Resolvase-like"/>
    <property type="match status" value="1"/>
</dbReference>
<comment type="caution">
    <text evidence="7">The sequence shown here is derived from an EMBL/GenBank/DDBJ whole genome shotgun (WGS) entry which is preliminary data.</text>
</comment>
<dbReference type="Pfam" id="PF00239">
    <property type="entry name" value="Resolvase"/>
    <property type="match status" value="1"/>
</dbReference>
<dbReference type="Gene3D" id="3.40.50.1390">
    <property type="entry name" value="Resolvase, N-terminal catalytic domain"/>
    <property type="match status" value="1"/>
</dbReference>
<keyword evidence="3" id="KW-0233">DNA recombination</keyword>
<dbReference type="GO" id="GO:0003677">
    <property type="term" value="F:DNA binding"/>
    <property type="evidence" value="ECO:0007669"/>
    <property type="project" value="UniProtKB-KW"/>
</dbReference>
<dbReference type="InterPro" id="IPR006118">
    <property type="entry name" value="Recombinase_CS"/>
</dbReference>
<evidence type="ECO:0000313" key="7">
    <source>
        <dbReference type="EMBL" id="SCW89245.1"/>
    </source>
</evidence>
<dbReference type="InterPro" id="IPR006119">
    <property type="entry name" value="Resolv_N"/>
</dbReference>
<dbReference type="SMART" id="SM00857">
    <property type="entry name" value="Resolvase"/>
    <property type="match status" value="1"/>
</dbReference>
<sequence>MAVPFSLFYSSNRDAYYRDTQTGTKGRKLIVRAYLRASTKDQDANRARELLKAFAADHKARITTYYVENASGASLARLELQRLLSEAGEGDILLVESVDRLSRLPLPAWEALKQQISAAGLQVVAVDLPVTHMAMKPGTGEGIEPWLQKAMAQMFLEFMAAFSRKDYELRRDRQAQGIQAAKVAGRLKPRQPNLKLYRQANELRKSHSIRATAKLLGCSKGLVERAQAWAATAAQEKGVGDGL</sequence>
<keyword evidence="8" id="KW-1185">Reference proteome</keyword>
<evidence type="ECO:0000259" key="6">
    <source>
        <dbReference type="PROSITE" id="PS51736"/>
    </source>
</evidence>
<dbReference type="InterPro" id="IPR050639">
    <property type="entry name" value="SSR_resolvase"/>
</dbReference>
<dbReference type="Proteomes" id="UP000242418">
    <property type="component" value="Unassembled WGS sequence"/>
</dbReference>
<accession>A0AB37ZDA5</accession>
<gene>
    <name evidence="7" type="ORF">SAMN05216370_0017</name>
</gene>
<dbReference type="GO" id="GO:0000150">
    <property type="term" value="F:DNA strand exchange activity"/>
    <property type="evidence" value="ECO:0007669"/>
    <property type="project" value="InterPro"/>
</dbReference>
<dbReference type="PROSITE" id="PS00398">
    <property type="entry name" value="RECOMBINASES_2"/>
    <property type="match status" value="1"/>
</dbReference>
<name>A0AB37ZDA5_9PSED</name>
<evidence type="ECO:0000256" key="2">
    <source>
        <dbReference type="ARBA" id="ARBA00023125"/>
    </source>
</evidence>
<protein>
    <submittedName>
        <fullName evidence="7">Site-specific DNA recombinase</fullName>
    </submittedName>
</protein>